<proteinExistence type="predicted"/>
<evidence type="ECO:0000313" key="2">
    <source>
        <dbReference type="EMBL" id="MRX75470.1"/>
    </source>
</evidence>
<keyword evidence="3" id="KW-1185">Reference proteome</keyword>
<organism evidence="2 3">
    <name type="scientific">Pedobacter petrophilus</name>
    <dbReference type="NCBI Taxonomy" id="1908241"/>
    <lineage>
        <taxon>Bacteria</taxon>
        <taxon>Pseudomonadati</taxon>
        <taxon>Bacteroidota</taxon>
        <taxon>Sphingobacteriia</taxon>
        <taxon>Sphingobacteriales</taxon>
        <taxon>Sphingobacteriaceae</taxon>
        <taxon>Pedobacter</taxon>
    </lineage>
</organism>
<name>A0A7K0FW60_9SPHI</name>
<dbReference type="Pfam" id="PF11153">
    <property type="entry name" value="DUF2931"/>
    <property type="match status" value="1"/>
</dbReference>
<keyword evidence="1" id="KW-0732">Signal</keyword>
<evidence type="ECO:0000313" key="3">
    <source>
        <dbReference type="Proteomes" id="UP000487757"/>
    </source>
</evidence>
<reference evidence="2 3" key="1">
    <citation type="submission" date="2019-11" db="EMBL/GenBank/DDBJ databases">
        <title>Pedobacter petrophilus genome.</title>
        <authorList>
            <person name="Feldbauer M.J."/>
            <person name="Newman J.D."/>
        </authorList>
    </citation>
    <scope>NUCLEOTIDE SEQUENCE [LARGE SCALE GENOMIC DNA]</scope>
    <source>
        <strain evidence="2 3">LMG 29686</strain>
    </source>
</reference>
<dbReference type="AlphaFoldDB" id="A0A7K0FW60"/>
<sequence length="350" mass="40411">MKTILITLLCSLLLLHSCTRNKAMDAENKENFPYMVTFSAATDFPSEVHEGFLADEKKQLICGVPKAGTEEGPWQSDGAEAGMGADVIPAHLDLTYVSYAEKKFWRVDAELPKTKILEAFRKGFIFKGTPDEKGNQPMVHETFGRITIGAAPGGVIVVWLSKIHHRIEICRLQAKEVVVDVNDFYDNPHKRTQKEFFDELYKISVSDSMKTDIAKNGIPYGLWDKYREKFRYRFLLRPYDEKDHFTFQSQQYFNGEANLFYPPHFDKNEYIIASLPYILNAGFTIYNAEIHFDYEETSKIFKTLQEKYPKELIDIVLTPTFQYNKIKVSVKCRDIEIPLVRAKVKQIWGG</sequence>
<comment type="caution">
    <text evidence="2">The sequence shown here is derived from an EMBL/GenBank/DDBJ whole genome shotgun (WGS) entry which is preliminary data.</text>
</comment>
<dbReference type="RefSeq" id="WP_154279621.1">
    <property type="nucleotide sequence ID" value="NZ_JBHUJQ010000001.1"/>
</dbReference>
<feature type="chain" id="PRO_5029674438" evidence="1">
    <location>
        <begin position="23"/>
        <end position="350"/>
    </location>
</feature>
<gene>
    <name evidence="2" type="ORF">GJU39_05145</name>
</gene>
<dbReference type="InterPro" id="IPR021326">
    <property type="entry name" value="DUF2931"/>
</dbReference>
<accession>A0A7K0FW60</accession>
<feature type="signal peptide" evidence="1">
    <location>
        <begin position="1"/>
        <end position="22"/>
    </location>
</feature>
<dbReference type="EMBL" id="WKKH01000005">
    <property type="protein sequence ID" value="MRX75470.1"/>
    <property type="molecule type" value="Genomic_DNA"/>
</dbReference>
<dbReference type="Proteomes" id="UP000487757">
    <property type="component" value="Unassembled WGS sequence"/>
</dbReference>
<evidence type="ECO:0000256" key="1">
    <source>
        <dbReference type="SAM" id="SignalP"/>
    </source>
</evidence>
<protein>
    <submittedName>
        <fullName evidence="2">DUF2931 family protein</fullName>
    </submittedName>
</protein>
<dbReference type="OrthoDB" id="5702951at2"/>